<feature type="domain" description="YetF C-terminal" evidence="8">
    <location>
        <begin position="85"/>
        <end position="217"/>
    </location>
</feature>
<dbReference type="PANTHER" id="PTHR34582">
    <property type="entry name" value="UPF0702 TRANSMEMBRANE PROTEIN YCAP"/>
    <property type="match status" value="1"/>
</dbReference>
<organism evidence="10 11">
    <name type="scientific">Bacillus mesophilus</name>
    <dbReference type="NCBI Taxonomy" id="1808955"/>
    <lineage>
        <taxon>Bacteria</taxon>
        <taxon>Bacillati</taxon>
        <taxon>Bacillota</taxon>
        <taxon>Bacilli</taxon>
        <taxon>Bacillales</taxon>
        <taxon>Bacillaceae</taxon>
        <taxon>Bacillus</taxon>
    </lineage>
</organism>
<dbReference type="EMBL" id="JAAIWM010000005">
    <property type="protein sequence ID" value="NEY72954.1"/>
    <property type="molecule type" value="Genomic_DNA"/>
</dbReference>
<feature type="transmembrane region" description="Helical" evidence="7">
    <location>
        <begin position="38"/>
        <end position="56"/>
    </location>
</feature>
<evidence type="ECO:0000313" key="11">
    <source>
        <dbReference type="Proteomes" id="UP000481043"/>
    </source>
</evidence>
<protein>
    <submittedName>
        <fullName evidence="10">DUF421 domain-containing protein</fullName>
    </submittedName>
</protein>
<evidence type="ECO:0000256" key="7">
    <source>
        <dbReference type="SAM" id="Phobius"/>
    </source>
</evidence>
<evidence type="ECO:0000259" key="9">
    <source>
        <dbReference type="Pfam" id="PF20730"/>
    </source>
</evidence>
<gene>
    <name evidence="10" type="ORF">G4D63_14540</name>
</gene>
<reference evidence="10 11" key="1">
    <citation type="submission" date="2020-02" db="EMBL/GenBank/DDBJ databases">
        <title>Bacillus aquiflavi sp. nov., isolated from yellow water of strong flavor Chinese baijiu in Yibin region of China.</title>
        <authorList>
            <person name="Xie J."/>
        </authorList>
    </citation>
    <scope>NUCLEOTIDE SEQUENCE [LARGE SCALE GENOMIC DNA]</scope>
    <source>
        <strain evidence="10 11">SA4</strain>
    </source>
</reference>
<comment type="similarity">
    <text evidence="2">Belongs to the UPF0702 family.</text>
</comment>
<evidence type="ECO:0000256" key="2">
    <source>
        <dbReference type="ARBA" id="ARBA00006448"/>
    </source>
</evidence>
<keyword evidence="11" id="KW-1185">Reference proteome</keyword>
<dbReference type="GO" id="GO:0005886">
    <property type="term" value="C:plasma membrane"/>
    <property type="evidence" value="ECO:0007669"/>
    <property type="project" value="UniProtKB-SubCell"/>
</dbReference>
<evidence type="ECO:0000256" key="5">
    <source>
        <dbReference type="ARBA" id="ARBA00022989"/>
    </source>
</evidence>
<sequence>METLKELAVVLGRILTILPLVLFMTLYMGRRSIGQLPVFDFLAIITLGAVVGADIADPNIEHIHTAFAVIVIAIFQKLIARLKIHNRKIGRKLTLEPVVVIQDGTFIIKNINRIQYSIDNILTMLREKDVFDIQEVHLAIVEGSGNLSVLKKAPHTTVTRKDLQISDPNVSIGYPVIVEGKLYETVLHEFSLNEQWLMKEMKSKGIHRVEDVFFASINREQQLMITEKQQNLSTPQLFH</sequence>
<dbReference type="AlphaFoldDB" id="A0A6M0Q9C2"/>
<feature type="transmembrane region" description="Helical" evidence="7">
    <location>
        <begin position="62"/>
        <end position="80"/>
    </location>
</feature>
<evidence type="ECO:0000256" key="1">
    <source>
        <dbReference type="ARBA" id="ARBA00004651"/>
    </source>
</evidence>
<feature type="transmembrane region" description="Helical" evidence="7">
    <location>
        <begin position="6"/>
        <end position="26"/>
    </location>
</feature>
<keyword evidence="6 7" id="KW-0472">Membrane</keyword>
<accession>A0A6M0Q9C2</accession>
<evidence type="ECO:0000313" key="10">
    <source>
        <dbReference type="EMBL" id="NEY72954.1"/>
    </source>
</evidence>
<dbReference type="InterPro" id="IPR007353">
    <property type="entry name" value="DUF421"/>
</dbReference>
<evidence type="ECO:0000256" key="6">
    <source>
        <dbReference type="ARBA" id="ARBA00023136"/>
    </source>
</evidence>
<dbReference type="Pfam" id="PF20730">
    <property type="entry name" value="YetF_N"/>
    <property type="match status" value="1"/>
</dbReference>
<name>A0A6M0Q9C2_9BACI</name>
<comment type="caution">
    <text evidence="10">The sequence shown here is derived from an EMBL/GenBank/DDBJ whole genome shotgun (WGS) entry which is preliminary data.</text>
</comment>
<proteinExistence type="inferred from homology"/>
<dbReference type="InterPro" id="IPR023090">
    <property type="entry name" value="UPF0702_alpha/beta_dom_sf"/>
</dbReference>
<evidence type="ECO:0000256" key="4">
    <source>
        <dbReference type="ARBA" id="ARBA00022692"/>
    </source>
</evidence>
<dbReference type="Pfam" id="PF04239">
    <property type="entry name" value="DUF421"/>
    <property type="match status" value="1"/>
</dbReference>
<dbReference type="Proteomes" id="UP000481043">
    <property type="component" value="Unassembled WGS sequence"/>
</dbReference>
<evidence type="ECO:0000259" key="8">
    <source>
        <dbReference type="Pfam" id="PF04239"/>
    </source>
</evidence>
<evidence type="ECO:0000256" key="3">
    <source>
        <dbReference type="ARBA" id="ARBA00022475"/>
    </source>
</evidence>
<dbReference type="Gene3D" id="3.30.240.20">
    <property type="entry name" value="bsu07140 like domains"/>
    <property type="match status" value="2"/>
</dbReference>
<keyword evidence="5 7" id="KW-1133">Transmembrane helix</keyword>
<dbReference type="InterPro" id="IPR048454">
    <property type="entry name" value="YetF_N"/>
</dbReference>
<comment type="subcellular location">
    <subcellularLocation>
        <location evidence="1">Cell membrane</location>
        <topology evidence="1">Multi-pass membrane protein</topology>
    </subcellularLocation>
</comment>
<dbReference type="RefSeq" id="WP_163180427.1">
    <property type="nucleotide sequence ID" value="NZ_JAAIWM010000005.1"/>
</dbReference>
<keyword evidence="4 7" id="KW-0812">Transmembrane</keyword>
<dbReference type="PANTHER" id="PTHR34582:SF6">
    <property type="entry name" value="UPF0702 TRANSMEMBRANE PROTEIN YCAP"/>
    <property type="match status" value="1"/>
</dbReference>
<keyword evidence="3" id="KW-1003">Cell membrane</keyword>
<feature type="domain" description="YetF-like N-terminal transmembrane" evidence="9">
    <location>
        <begin position="15"/>
        <end position="80"/>
    </location>
</feature>